<gene>
    <name evidence="2" type="ORF">E2C01_102525</name>
</gene>
<dbReference type="AlphaFoldDB" id="A0A5B7KCU8"/>
<evidence type="ECO:0000313" key="2">
    <source>
        <dbReference type="EMBL" id="MPD06701.1"/>
    </source>
</evidence>
<dbReference type="EMBL" id="VSRR010152570">
    <property type="protein sequence ID" value="MPD06701.1"/>
    <property type="molecule type" value="Genomic_DNA"/>
</dbReference>
<evidence type="ECO:0000313" key="3">
    <source>
        <dbReference type="Proteomes" id="UP000324222"/>
    </source>
</evidence>
<keyword evidence="3" id="KW-1185">Reference proteome</keyword>
<comment type="caution">
    <text evidence="2">The sequence shown here is derived from an EMBL/GenBank/DDBJ whole genome shotgun (WGS) entry which is preliminary data.</text>
</comment>
<dbReference type="Proteomes" id="UP000324222">
    <property type="component" value="Unassembled WGS sequence"/>
</dbReference>
<protein>
    <submittedName>
        <fullName evidence="2">Uncharacterized protein</fullName>
    </submittedName>
</protein>
<name>A0A5B7KCU8_PORTR</name>
<proteinExistence type="predicted"/>
<feature type="region of interest" description="Disordered" evidence="1">
    <location>
        <begin position="21"/>
        <end position="48"/>
    </location>
</feature>
<reference evidence="2 3" key="1">
    <citation type="submission" date="2019-05" db="EMBL/GenBank/DDBJ databases">
        <title>Another draft genome of Portunus trituberculatus and its Hox gene families provides insights of decapod evolution.</title>
        <authorList>
            <person name="Jeong J.-H."/>
            <person name="Song I."/>
            <person name="Kim S."/>
            <person name="Choi T."/>
            <person name="Kim D."/>
            <person name="Ryu S."/>
            <person name="Kim W."/>
        </authorList>
    </citation>
    <scope>NUCLEOTIDE SEQUENCE [LARGE SCALE GENOMIC DNA]</scope>
    <source>
        <tissue evidence="2">Muscle</tissue>
    </source>
</reference>
<evidence type="ECO:0000256" key="1">
    <source>
        <dbReference type="SAM" id="MobiDB-lite"/>
    </source>
</evidence>
<feature type="compositionally biased region" description="Pro residues" evidence="1">
    <location>
        <begin position="36"/>
        <end position="45"/>
    </location>
</feature>
<sequence>MAVAVVVAVAAACGAKTYTAKTSPKHLAAPQHPSTPQHPPVPAPIRPKWLNTTDIRPPCLVWMRGKLNRVLCGWCVDEEQDKST</sequence>
<organism evidence="2 3">
    <name type="scientific">Portunus trituberculatus</name>
    <name type="common">Swimming crab</name>
    <name type="synonym">Neptunus trituberculatus</name>
    <dbReference type="NCBI Taxonomy" id="210409"/>
    <lineage>
        <taxon>Eukaryota</taxon>
        <taxon>Metazoa</taxon>
        <taxon>Ecdysozoa</taxon>
        <taxon>Arthropoda</taxon>
        <taxon>Crustacea</taxon>
        <taxon>Multicrustacea</taxon>
        <taxon>Malacostraca</taxon>
        <taxon>Eumalacostraca</taxon>
        <taxon>Eucarida</taxon>
        <taxon>Decapoda</taxon>
        <taxon>Pleocyemata</taxon>
        <taxon>Brachyura</taxon>
        <taxon>Eubrachyura</taxon>
        <taxon>Portunoidea</taxon>
        <taxon>Portunidae</taxon>
        <taxon>Portuninae</taxon>
        <taxon>Portunus</taxon>
    </lineage>
</organism>
<accession>A0A5B7KCU8</accession>